<sequence length="74" mass="8473">MQNPSSPLFRRKPDEILARITTLRSQLARTSTVTAFNAKDPALKIYKNNLSIRIEELSWVLGIIPPFNNQQYDA</sequence>
<proteinExistence type="predicted"/>
<dbReference type="EMBL" id="CP002691">
    <property type="protein sequence ID" value="AEE53760.1"/>
    <property type="molecule type" value="Genomic_DNA"/>
</dbReference>
<organism evidence="1 2">
    <name type="scientific">Haliscomenobacter hydrossis (strain ATCC 27775 / DSM 1100 / LMG 10767 / O)</name>
    <dbReference type="NCBI Taxonomy" id="760192"/>
    <lineage>
        <taxon>Bacteria</taxon>
        <taxon>Pseudomonadati</taxon>
        <taxon>Bacteroidota</taxon>
        <taxon>Saprospiria</taxon>
        <taxon>Saprospirales</taxon>
        <taxon>Haliscomenobacteraceae</taxon>
        <taxon>Haliscomenobacter</taxon>
    </lineage>
</organism>
<name>F4L087_HALH1</name>
<dbReference type="STRING" id="760192.Halhy_5937"/>
<accession>F4L087</accession>
<gene>
    <name evidence="1" type="ordered locus">Halhy_5937</name>
</gene>
<evidence type="ECO:0000313" key="2">
    <source>
        <dbReference type="Proteomes" id="UP000008461"/>
    </source>
</evidence>
<dbReference type="Proteomes" id="UP000008461">
    <property type="component" value="Chromosome"/>
</dbReference>
<dbReference type="KEGG" id="hhy:Halhy_5937"/>
<protein>
    <submittedName>
        <fullName evidence="1">Uncharacterized protein</fullName>
    </submittedName>
</protein>
<keyword evidence="2" id="KW-1185">Reference proteome</keyword>
<reference evidence="1 2" key="1">
    <citation type="journal article" date="2011" name="Stand. Genomic Sci.">
        <title>Complete genome sequence of Haliscomenobacter hydrossis type strain (O).</title>
        <authorList>
            <consortium name="US DOE Joint Genome Institute (JGI-PGF)"/>
            <person name="Daligault H."/>
            <person name="Lapidus A."/>
            <person name="Zeytun A."/>
            <person name="Nolan M."/>
            <person name="Lucas S."/>
            <person name="Del Rio T.G."/>
            <person name="Tice H."/>
            <person name="Cheng J.F."/>
            <person name="Tapia R."/>
            <person name="Han C."/>
            <person name="Goodwin L."/>
            <person name="Pitluck S."/>
            <person name="Liolios K."/>
            <person name="Pagani I."/>
            <person name="Ivanova N."/>
            <person name="Huntemann M."/>
            <person name="Mavromatis K."/>
            <person name="Mikhailova N."/>
            <person name="Pati A."/>
            <person name="Chen A."/>
            <person name="Palaniappan K."/>
            <person name="Land M."/>
            <person name="Hauser L."/>
            <person name="Brambilla E.M."/>
            <person name="Rohde M."/>
            <person name="Verbarg S."/>
            <person name="Goker M."/>
            <person name="Bristow J."/>
            <person name="Eisen J.A."/>
            <person name="Markowitz V."/>
            <person name="Hugenholtz P."/>
            <person name="Kyrpides N.C."/>
            <person name="Klenk H.P."/>
            <person name="Woyke T."/>
        </authorList>
    </citation>
    <scope>NUCLEOTIDE SEQUENCE [LARGE SCALE GENOMIC DNA]</scope>
    <source>
        <strain evidence="2">ATCC 27775 / DSM 1100 / LMG 10767 / O</strain>
    </source>
</reference>
<evidence type="ECO:0000313" key="1">
    <source>
        <dbReference type="EMBL" id="AEE53760.1"/>
    </source>
</evidence>
<dbReference type="HOGENOM" id="CLU_2682680_0_0_10"/>
<dbReference type="AlphaFoldDB" id="F4L087"/>
<reference key="2">
    <citation type="submission" date="2011-04" db="EMBL/GenBank/DDBJ databases">
        <title>Complete sequence of chromosome of Haliscomenobacter hydrossis DSM 1100.</title>
        <authorList>
            <consortium name="US DOE Joint Genome Institute (JGI-PGF)"/>
            <person name="Lucas S."/>
            <person name="Han J."/>
            <person name="Lapidus A."/>
            <person name="Bruce D."/>
            <person name="Goodwin L."/>
            <person name="Pitluck S."/>
            <person name="Peters L."/>
            <person name="Kyrpides N."/>
            <person name="Mavromatis K."/>
            <person name="Ivanova N."/>
            <person name="Ovchinnikova G."/>
            <person name="Pagani I."/>
            <person name="Daligault H."/>
            <person name="Detter J.C."/>
            <person name="Han C."/>
            <person name="Land M."/>
            <person name="Hauser L."/>
            <person name="Markowitz V."/>
            <person name="Cheng J.-F."/>
            <person name="Hugenholtz P."/>
            <person name="Woyke T."/>
            <person name="Wu D."/>
            <person name="Verbarg S."/>
            <person name="Frueling A."/>
            <person name="Brambilla E."/>
            <person name="Klenk H.-P."/>
            <person name="Eisen J.A."/>
        </authorList>
    </citation>
    <scope>NUCLEOTIDE SEQUENCE</scope>
    <source>
        <strain>DSM 1100</strain>
    </source>
</reference>